<reference evidence="1 2" key="1">
    <citation type="submission" date="2015-10" db="EMBL/GenBank/DDBJ databases">
        <title>Draft genome sequence of Thermococcus celericrescens strain DSM 17994.</title>
        <authorList>
            <person name="Hong S.-J."/>
            <person name="Park C.-E."/>
            <person name="Shin J.-H."/>
        </authorList>
    </citation>
    <scope>NUCLEOTIDE SEQUENCE [LARGE SCALE GENOMIC DNA]</scope>
    <source>
        <strain evidence="1 2">DSM 17994</strain>
    </source>
</reference>
<dbReference type="AlphaFoldDB" id="A0A100XYK7"/>
<dbReference type="RefSeq" id="WP_058938356.1">
    <property type="nucleotide sequence ID" value="NZ_LLYW01000012.1"/>
</dbReference>
<dbReference type="OrthoDB" id="99128at2157"/>
<evidence type="ECO:0000313" key="2">
    <source>
        <dbReference type="Proteomes" id="UP000053462"/>
    </source>
</evidence>
<accession>A0A100XYK7</accession>
<keyword evidence="2" id="KW-1185">Reference proteome</keyword>
<dbReference type="EMBL" id="LLYW01000012">
    <property type="protein sequence ID" value="KUH33992.1"/>
    <property type="molecule type" value="Genomic_DNA"/>
</dbReference>
<sequence length="133" mass="15371">MYPHVNLNTSCINKHYCPSNRNLYSLLTAVGLTKEEWLELLAEYVRHLDEATSKSAVTALLYIEALKLSNRRSARALRKILEEHFDELFERGKYVDSYYPTFDLMSFLATEEEQECDSNARTTNTKNKLVVSA</sequence>
<dbReference type="Proteomes" id="UP000053462">
    <property type="component" value="Unassembled WGS sequence"/>
</dbReference>
<comment type="caution">
    <text evidence="1">The sequence shown here is derived from an EMBL/GenBank/DDBJ whole genome shotgun (WGS) entry which is preliminary data.</text>
</comment>
<proteinExistence type="predicted"/>
<dbReference type="STRING" id="227598.APY94_03720"/>
<organism evidence="1 2">
    <name type="scientific">Thermococcus celericrescens</name>
    <dbReference type="NCBI Taxonomy" id="227598"/>
    <lineage>
        <taxon>Archaea</taxon>
        <taxon>Methanobacteriati</taxon>
        <taxon>Methanobacteriota</taxon>
        <taxon>Thermococci</taxon>
        <taxon>Thermococcales</taxon>
        <taxon>Thermococcaceae</taxon>
        <taxon>Thermococcus</taxon>
    </lineage>
</organism>
<evidence type="ECO:0000313" key="1">
    <source>
        <dbReference type="EMBL" id="KUH33992.1"/>
    </source>
</evidence>
<name>A0A100XYK7_9EURY</name>
<gene>
    <name evidence="1" type="ORF">APY94_03720</name>
</gene>
<protein>
    <submittedName>
        <fullName evidence="1">Uncharacterized protein</fullName>
    </submittedName>
</protein>